<dbReference type="EMBL" id="CM023481">
    <property type="protein sequence ID" value="KAH6945939.1"/>
    <property type="molecule type" value="Genomic_DNA"/>
</dbReference>
<name>A0ACB7TM69_HYAAI</name>
<comment type="caution">
    <text evidence="1">The sequence shown here is derived from an EMBL/GenBank/DDBJ whole genome shotgun (WGS) entry which is preliminary data.</text>
</comment>
<sequence>MDFPQLMLSGAAMTQQGWVKPLKAGGGPILPATATWASRPLLLETMRARQEQQQKQQSAAPIPQVSRSSSQQQKRESEELKKMKEENAQLRELVSEMRKEMAELRAAISEPRREGDQTSMAGRKRRAIGETREPDGVEAFQQQISHIYTSQNITVNKKNRQRYR</sequence>
<protein>
    <submittedName>
        <fullName evidence="1">Uncharacterized protein</fullName>
    </submittedName>
</protein>
<keyword evidence="2" id="KW-1185">Reference proteome</keyword>
<evidence type="ECO:0000313" key="2">
    <source>
        <dbReference type="Proteomes" id="UP000821845"/>
    </source>
</evidence>
<proteinExistence type="predicted"/>
<accession>A0ACB7TM69</accession>
<reference evidence="1" key="1">
    <citation type="submission" date="2020-05" db="EMBL/GenBank/DDBJ databases">
        <title>Large-scale comparative analyses of tick genomes elucidate their genetic diversity and vector capacities.</title>
        <authorList>
            <person name="Jia N."/>
            <person name="Wang J."/>
            <person name="Shi W."/>
            <person name="Du L."/>
            <person name="Sun Y."/>
            <person name="Zhan W."/>
            <person name="Jiang J."/>
            <person name="Wang Q."/>
            <person name="Zhang B."/>
            <person name="Ji P."/>
            <person name="Sakyi L.B."/>
            <person name="Cui X."/>
            <person name="Yuan T."/>
            <person name="Jiang B."/>
            <person name="Yang W."/>
            <person name="Lam T.T.-Y."/>
            <person name="Chang Q."/>
            <person name="Ding S."/>
            <person name="Wang X."/>
            <person name="Zhu J."/>
            <person name="Ruan X."/>
            <person name="Zhao L."/>
            <person name="Wei J."/>
            <person name="Que T."/>
            <person name="Du C."/>
            <person name="Cheng J."/>
            <person name="Dai P."/>
            <person name="Han X."/>
            <person name="Huang E."/>
            <person name="Gao Y."/>
            <person name="Liu J."/>
            <person name="Shao H."/>
            <person name="Ye R."/>
            <person name="Li L."/>
            <person name="Wei W."/>
            <person name="Wang X."/>
            <person name="Wang C."/>
            <person name="Yang T."/>
            <person name="Huo Q."/>
            <person name="Li W."/>
            <person name="Guo W."/>
            <person name="Chen H."/>
            <person name="Zhou L."/>
            <person name="Ni X."/>
            <person name="Tian J."/>
            <person name="Zhou Y."/>
            <person name="Sheng Y."/>
            <person name="Liu T."/>
            <person name="Pan Y."/>
            <person name="Xia L."/>
            <person name="Li J."/>
            <person name="Zhao F."/>
            <person name="Cao W."/>
        </authorList>
    </citation>
    <scope>NUCLEOTIDE SEQUENCE</scope>
    <source>
        <strain evidence="1">Hyas-2018</strain>
    </source>
</reference>
<gene>
    <name evidence="1" type="ORF">HPB50_010800</name>
</gene>
<evidence type="ECO:0000313" key="1">
    <source>
        <dbReference type="EMBL" id="KAH6945939.1"/>
    </source>
</evidence>
<dbReference type="Proteomes" id="UP000821845">
    <property type="component" value="Chromosome 1"/>
</dbReference>
<organism evidence="1 2">
    <name type="scientific">Hyalomma asiaticum</name>
    <name type="common">Tick</name>
    <dbReference type="NCBI Taxonomy" id="266040"/>
    <lineage>
        <taxon>Eukaryota</taxon>
        <taxon>Metazoa</taxon>
        <taxon>Ecdysozoa</taxon>
        <taxon>Arthropoda</taxon>
        <taxon>Chelicerata</taxon>
        <taxon>Arachnida</taxon>
        <taxon>Acari</taxon>
        <taxon>Parasitiformes</taxon>
        <taxon>Ixodida</taxon>
        <taxon>Ixodoidea</taxon>
        <taxon>Ixodidae</taxon>
        <taxon>Hyalomminae</taxon>
        <taxon>Hyalomma</taxon>
    </lineage>
</organism>